<dbReference type="Pfam" id="PF17820">
    <property type="entry name" value="PDZ_6"/>
    <property type="match status" value="1"/>
</dbReference>
<evidence type="ECO:0000256" key="11">
    <source>
        <dbReference type="SAM" id="MobiDB-lite"/>
    </source>
</evidence>
<dbReference type="RefSeq" id="WP_286218022.1">
    <property type="nucleotide sequence ID" value="NZ_AP027729.1"/>
</dbReference>
<feature type="transmembrane region" description="Helical" evidence="12">
    <location>
        <begin position="151"/>
        <end position="176"/>
    </location>
</feature>
<comment type="cofactor">
    <cofactor evidence="1">
        <name>Zn(2+)</name>
        <dbReference type="ChEBI" id="CHEBI:29105"/>
    </cofactor>
</comment>
<dbReference type="Proteomes" id="UP001321475">
    <property type="component" value="Chromosome"/>
</dbReference>
<evidence type="ECO:0000256" key="5">
    <source>
        <dbReference type="ARBA" id="ARBA00022692"/>
    </source>
</evidence>
<evidence type="ECO:0000313" key="14">
    <source>
        <dbReference type="EMBL" id="BDZ43928.1"/>
    </source>
</evidence>
<sequence>MEIVIGIVVVVVGLLVSIALHEVGHMVPAKKFGVRVSQYMVGFGPTLWSRTRGETEYGLKAIPLGGYVRLVGMYPPAATADRRTVSAGTRPGEADVADGPEPIGPDGPGAASYEKGFFKQLVGDARDASNAEILPGEEHRAFYNLSAPKKVVVMLGGPVMNLVIAAVLLLVVLVGIGVPTTSTTVSAVVPCVAASSATSQVEECTATDPQSPAAAAGLEPGDEVVAIGGTAVTGWDQMVGLIDDAAGEPTTMTVVRDGVSTDLQVTPAPVERQVVGDDGAPVVDDAGEPVTRPGGYVGFAPTSELESQPVSEVPGYLWEQVSATAGVVVTLPARVVDVAQAAFGGQDRDTTSVMGPVGVGRVAVEVAEADTTVVNRVAVLLSLLASLNVALFVFNLIPLLPLDGGHVVNALYEGARRQIARVRGRPRPGPADVARMMPVAYVMFVALVGVGALLVYADIVAPVTLG</sequence>
<protein>
    <submittedName>
        <fullName evidence="14">Peptidase</fullName>
    </submittedName>
</protein>
<comment type="similarity">
    <text evidence="3">Belongs to the peptidase M50B family.</text>
</comment>
<evidence type="ECO:0000256" key="12">
    <source>
        <dbReference type="SAM" id="Phobius"/>
    </source>
</evidence>
<evidence type="ECO:0000256" key="2">
    <source>
        <dbReference type="ARBA" id="ARBA00004141"/>
    </source>
</evidence>
<evidence type="ECO:0000256" key="3">
    <source>
        <dbReference type="ARBA" id="ARBA00007931"/>
    </source>
</evidence>
<keyword evidence="7" id="KW-0862">Zinc</keyword>
<dbReference type="CDD" id="cd23081">
    <property type="entry name" value="cpPDZ_EcRseP-like"/>
    <property type="match status" value="1"/>
</dbReference>
<keyword evidence="9" id="KW-0482">Metalloprotease</keyword>
<name>A0ABM8G766_9CELL</name>
<gene>
    <name evidence="14" type="ORF">GCM10025865_32270</name>
</gene>
<dbReference type="InterPro" id="IPR001478">
    <property type="entry name" value="PDZ"/>
</dbReference>
<feature type="transmembrane region" description="Helical" evidence="12">
    <location>
        <begin position="439"/>
        <end position="461"/>
    </location>
</feature>
<keyword evidence="5 12" id="KW-0812">Transmembrane</keyword>
<proteinExistence type="inferred from homology"/>
<keyword evidence="15" id="KW-1185">Reference proteome</keyword>
<dbReference type="PANTHER" id="PTHR42837">
    <property type="entry name" value="REGULATOR OF SIGMA-E PROTEASE RSEP"/>
    <property type="match status" value="1"/>
</dbReference>
<dbReference type="PANTHER" id="PTHR42837:SF2">
    <property type="entry name" value="MEMBRANE METALLOPROTEASE ARASP2, CHLOROPLASTIC-RELATED"/>
    <property type="match status" value="1"/>
</dbReference>
<dbReference type="InterPro" id="IPR008915">
    <property type="entry name" value="Peptidase_M50"/>
</dbReference>
<organism evidence="14 15">
    <name type="scientific">Paraoerskovia sediminicola</name>
    <dbReference type="NCBI Taxonomy" id="1138587"/>
    <lineage>
        <taxon>Bacteria</taxon>
        <taxon>Bacillati</taxon>
        <taxon>Actinomycetota</taxon>
        <taxon>Actinomycetes</taxon>
        <taxon>Micrococcales</taxon>
        <taxon>Cellulomonadaceae</taxon>
        <taxon>Paraoerskovia</taxon>
    </lineage>
</organism>
<dbReference type="Gene3D" id="2.30.42.10">
    <property type="match status" value="1"/>
</dbReference>
<evidence type="ECO:0000256" key="8">
    <source>
        <dbReference type="ARBA" id="ARBA00022989"/>
    </source>
</evidence>
<evidence type="ECO:0000256" key="9">
    <source>
        <dbReference type="ARBA" id="ARBA00023049"/>
    </source>
</evidence>
<keyword evidence="10 12" id="KW-0472">Membrane</keyword>
<comment type="subcellular location">
    <subcellularLocation>
        <location evidence="2">Membrane</location>
        <topology evidence="2">Multi-pass membrane protein</topology>
    </subcellularLocation>
</comment>
<dbReference type="CDD" id="cd06163">
    <property type="entry name" value="S2P-M50_PDZ_RseP-like"/>
    <property type="match status" value="1"/>
</dbReference>
<dbReference type="SUPFAM" id="SSF50156">
    <property type="entry name" value="PDZ domain-like"/>
    <property type="match status" value="1"/>
</dbReference>
<feature type="region of interest" description="Disordered" evidence="11">
    <location>
        <begin position="82"/>
        <end position="102"/>
    </location>
</feature>
<feature type="domain" description="PDZ" evidence="13">
    <location>
        <begin position="174"/>
        <end position="258"/>
    </location>
</feature>
<evidence type="ECO:0000256" key="7">
    <source>
        <dbReference type="ARBA" id="ARBA00022833"/>
    </source>
</evidence>
<dbReference type="InterPro" id="IPR036034">
    <property type="entry name" value="PDZ_sf"/>
</dbReference>
<evidence type="ECO:0000256" key="4">
    <source>
        <dbReference type="ARBA" id="ARBA00022670"/>
    </source>
</evidence>
<evidence type="ECO:0000256" key="6">
    <source>
        <dbReference type="ARBA" id="ARBA00022801"/>
    </source>
</evidence>
<reference evidence="15" key="1">
    <citation type="journal article" date="2019" name="Int. J. Syst. Evol. Microbiol.">
        <title>The Global Catalogue of Microorganisms (GCM) 10K type strain sequencing project: providing services to taxonomists for standard genome sequencing and annotation.</title>
        <authorList>
            <consortium name="The Broad Institute Genomics Platform"/>
            <consortium name="The Broad Institute Genome Sequencing Center for Infectious Disease"/>
            <person name="Wu L."/>
            <person name="Ma J."/>
        </authorList>
    </citation>
    <scope>NUCLEOTIDE SEQUENCE [LARGE SCALE GENOMIC DNA]</scope>
    <source>
        <strain evidence="15">NBRC 108565</strain>
    </source>
</reference>
<evidence type="ECO:0000256" key="10">
    <source>
        <dbReference type="ARBA" id="ARBA00023136"/>
    </source>
</evidence>
<accession>A0ABM8G766</accession>
<dbReference type="InterPro" id="IPR004387">
    <property type="entry name" value="Pept_M50_Zn"/>
</dbReference>
<evidence type="ECO:0000313" key="15">
    <source>
        <dbReference type="Proteomes" id="UP001321475"/>
    </source>
</evidence>
<keyword evidence="6" id="KW-0378">Hydrolase</keyword>
<evidence type="ECO:0000256" key="1">
    <source>
        <dbReference type="ARBA" id="ARBA00001947"/>
    </source>
</evidence>
<keyword evidence="4" id="KW-0645">Protease</keyword>
<dbReference type="SMART" id="SM00228">
    <property type="entry name" value="PDZ"/>
    <property type="match status" value="1"/>
</dbReference>
<evidence type="ECO:0000259" key="13">
    <source>
        <dbReference type="SMART" id="SM00228"/>
    </source>
</evidence>
<dbReference type="InterPro" id="IPR041489">
    <property type="entry name" value="PDZ_6"/>
</dbReference>
<dbReference type="Pfam" id="PF02163">
    <property type="entry name" value="Peptidase_M50"/>
    <property type="match status" value="1"/>
</dbReference>
<dbReference type="EMBL" id="AP027729">
    <property type="protein sequence ID" value="BDZ43928.1"/>
    <property type="molecule type" value="Genomic_DNA"/>
</dbReference>
<feature type="transmembrane region" description="Helical" evidence="12">
    <location>
        <begin position="377"/>
        <end position="397"/>
    </location>
</feature>
<keyword evidence="8 12" id="KW-1133">Transmembrane helix</keyword>